<gene>
    <name evidence="1" type="ORF">SAMN05216233_12471</name>
</gene>
<dbReference type="Proteomes" id="UP000198870">
    <property type="component" value="Unassembled WGS sequence"/>
</dbReference>
<reference evidence="1 2" key="1">
    <citation type="submission" date="2016-10" db="EMBL/GenBank/DDBJ databases">
        <authorList>
            <person name="de Groot N.N."/>
        </authorList>
    </citation>
    <scope>NUCLEOTIDE SEQUENCE [LARGE SCALE GENOMIC DNA]</scope>
    <source>
        <strain evidence="1 2">AA1</strain>
    </source>
</reference>
<keyword evidence="2" id="KW-1185">Reference proteome</keyword>
<accession>A0A1G5J4T3</accession>
<name>A0A1G5J4T3_9BACT</name>
<evidence type="ECO:0000313" key="1">
    <source>
        <dbReference type="EMBL" id="SCY82849.1"/>
    </source>
</evidence>
<organism evidence="1 2">
    <name type="scientific">Desulfoluna spongiiphila</name>
    <dbReference type="NCBI Taxonomy" id="419481"/>
    <lineage>
        <taxon>Bacteria</taxon>
        <taxon>Pseudomonadati</taxon>
        <taxon>Thermodesulfobacteriota</taxon>
        <taxon>Desulfobacteria</taxon>
        <taxon>Desulfobacterales</taxon>
        <taxon>Desulfolunaceae</taxon>
        <taxon>Desulfoluna</taxon>
    </lineage>
</organism>
<protein>
    <submittedName>
        <fullName evidence="1">Uncharacterized protein</fullName>
    </submittedName>
</protein>
<proteinExistence type="predicted"/>
<evidence type="ECO:0000313" key="2">
    <source>
        <dbReference type="Proteomes" id="UP000198870"/>
    </source>
</evidence>
<dbReference type="AlphaFoldDB" id="A0A1G5J4T3"/>
<sequence length="45" mass="5171">MPRVPCMVVTVSCQKATYHVISLTAFDGFPFWNISKDELVRIIQE</sequence>
<dbReference type="EMBL" id="FMUX01000024">
    <property type="protein sequence ID" value="SCY82849.1"/>
    <property type="molecule type" value="Genomic_DNA"/>
</dbReference>